<keyword evidence="2" id="KW-1185">Reference proteome</keyword>
<dbReference type="Proteomes" id="UP000721954">
    <property type="component" value="Unassembled WGS sequence"/>
</dbReference>
<accession>A0ABS3XTT5</accession>
<dbReference type="EMBL" id="JAFFZM010000005">
    <property type="protein sequence ID" value="MBO8198810.1"/>
    <property type="molecule type" value="Genomic_DNA"/>
</dbReference>
<evidence type="ECO:0000313" key="2">
    <source>
        <dbReference type="Proteomes" id="UP000721954"/>
    </source>
</evidence>
<sequence length="56" mass="5732">MTEQTLQQWTCLGELAGTGLCAVPVVAGARTTAAPPPPTIHAEAISFRLIGTGARV</sequence>
<protein>
    <submittedName>
        <fullName evidence="1">Uncharacterized protein</fullName>
    </submittedName>
</protein>
<comment type="caution">
    <text evidence="1">The sequence shown here is derived from an EMBL/GenBank/DDBJ whole genome shotgun (WGS) entry which is preliminary data.</text>
</comment>
<dbReference type="RefSeq" id="WP_209210568.1">
    <property type="nucleotide sequence ID" value="NZ_JAFFZM010000005.1"/>
</dbReference>
<dbReference type="GeneID" id="96259118"/>
<gene>
    <name evidence="1" type="ORF">JW613_10905</name>
</gene>
<proteinExistence type="predicted"/>
<reference evidence="1 2" key="1">
    <citation type="submission" date="2021-02" db="EMBL/GenBank/DDBJ databases">
        <title>Streptomyces spirodelae sp. nov., isolated from duckweed.</title>
        <authorList>
            <person name="Saimee Y."/>
            <person name="Duangmal K."/>
        </authorList>
    </citation>
    <scope>NUCLEOTIDE SEQUENCE [LARGE SCALE GENOMIC DNA]</scope>
    <source>
        <strain evidence="1 2">DSM 42105</strain>
    </source>
</reference>
<organism evidence="1 2">
    <name type="scientific">Streptomyces smyrnaeus</name>
    <dbReference type="NCBI Taxonomy" id="1387713"/>
    <lineage>
        <taxon>Bacteria</taxon>
        <taxon>Bacillati</taxon>
        <taxon>Actinomycetota</taxon>
        <taxon>Actinomycetes</taxon>
        <taxon>Kitasatosporales</taxon>
        <taxon>Streptomycetaceae</taxon>
        <taxon>Streptomyces</taxon>
    </lineage>
</organism>
<name>A0ABS3XTT5_9ACTN</name>
<evidence type="ECO:0000313" key="1">
    <source>
        <dbReference type="EMBL" id="MBO8198810.1"/>
    </source>
</evidence>